<dbReference type="SUPFAM" id="SSF49464">
    <property type="entry name" value="Carboxypeptidase regulatory domain-like"/>
    <property type="match status" value="1"/>
</dbReference>
<protein>
    <recommendedName>
        <fullName evidence="4">Carboxypeptidase-like protein</fullName>
    </recommendedName>
</protein>
<dbReference type="EMBL" id="JBHUON010000002">
    <property type="protein sequence ID" value="MFD2863472.1"/>
    <property type="molecule type" value="Genomic_DNA"/>
</dbReference>
<feature type="chain" id="PRO_5046048022" description="Carboxypeptidase-like protein" evidence="1">
    <location>
        <begin position="19"/>
        <end position="251"/>
    </location>
</feature>
<proteinExistence type="predicted"/>
<gene>
    <name evidence="2" type="ORF">ACFSYC_02125</name>
</gene>
<comment type="caution">
    <text evidence="2">The sequence shown here is derived from an EMBL/GenBank/DDBJ whole genome shotgun (WGS) entry which is preliminary data.</text>
</comment>
<evidence type="ECO:0000313" key="2">
    <source>
        <dbReference type="EMBL" id="MFD2863472.1"/>
    </source>
</evidence>
<evidence type="ECO:0000256" key="1">
    <source>
        <dbReference type="SAM" id="SignalP"/>
    </source>
</evidence>
<name>A0ABW5XKF8_9SPHI</name>
<feature type="signal peptide" evidence="1">
    <location>
        <begin position="1"/>
        <end position="18"/>
    </location>
</feature>
<accession>A0ABW5XKF8</accession>
<sequence>MKPIFVIFLCLFCIRSFAQETSVAGIIFDAESKDRLSRVNILNTRTGYNTYNNINGVFNIDAQPGDKLIFSQAEHFPDTVLIKNFVPIAVYLKRIAIQLKQVTIYDTVSDPLSRLANKRRDYSKIYGSIAYNDLLSVNPSTAGIGVGLSIDALYNAWSKAGRNAAHLRETIDNDYKQDVIDYRFNRALVGRITALKGSQLADFMRKYRPGYYFLTNASEYEFITSIKANLKRFLRNPGAHAIAPLNTPQKQ</sequence>
<reference evidence="3" key="1">
    <citation type="journal article" date="2019" name="Int. J. Syst. Evol. Microbiol.">
        <title>The Global Catalogue of Microorganisms (GCM) 10K type strain sequencing project: providing services to taxonomists for standard genome sequencing and annotation.</title>
        <authorList>
            <consortium name="The Broad Institute Genomics Platform"/>
            <consortium name="The Broad Institute Genome Sequencing Center for Infectious Disease"/>
            <person name="Wu L."/>
            <person name="Ma J."/>
        </authorList>
    </citation>
    <scope>NUCLEOTIDE SEQUENCE [LARGE SCALE GENOMIC DNA]</scope>
    <source>
        <strain evidence="3">KCTC 52232</strain>
    </source>
</reference>
<keyword evidence="1" id="KW-0732">Signal</keyword>
<dbReference type="Proteomes" id="UP001597601">
    <property type="component" value="Unassembled WGS sequence"/>
</dbReference>
<evidence type="ECO:0008006" key="4">
    <source>
        <dbReference type="Google" id="ProtNLM"/>
    </source>
</evidence>
<organism evidence="2 3">
    <name type="scientific">Mucilaginibacter antarcticus</name>
    <dbReference type="NCBI Taxonomy" id="1855725"/>
    <lineage>
        <taxon>Bacteria</taxon>
        <taxon>Pseudomonadati</taxon>
        <taxon>Bacteroidota</taxon>
        <taxon>Sphingobacteriia</taxon>
        <taxon>Sphingobacteriales</taxon>
        <taxon>Sphingobacteriaceae</taxon>
        <taxon>Mucilaginibacter</taxon>
    </lineage>
</organism>
<dbReference type="InterPro" id="IPR008969">
    <property type="entry name" value="CarboxyPept-like_regulatory"/>
</dbReference>
<evidence type="ECO:0000313" key="3">
    <source>
        <dbReference type="Proteomes" id="UP001597601"/>
    </source>
</evidence>
<keyword evidence="3" id="KW-1185">Reference proteome</keyword>
<dbReference type="RefSeq" id="WP_377123028.1">
    <property type="nucleotide sequence ID" value="NZ_JBHUHN010000001.1"/>
</dbReference>